<reference evidence="1" key="1">
    <citation type="submission" date="2021-02" db="EMBL/GenBank/DDBJ databases">
        <authorList>
            <consortium name="DOE Joint Genome Institute"/>
            <person name="Ahrendt S."/>
            <person name="Looney B.P."/>
            <person name="Miyauchi S."/>
            <person name="Morin E."/>
            <person name="Drula E."/>
            <person name="Courty P.E."/>
            <person name="Chicoki N."/>
            <person name="Fauchery L."/>
            <person name="Kohler A."/>
            <person name="Kuo A."/>
            <person name="Labutti K."/>
            <person name="Pangilinan J."/>
            <person name="Lipzen A."/>
            <person name="Riley R."/>
            <person name="Andreopoulos W."/>
            <person name="He G."/>
            <person name="Johnson J."/>
            <person name="Barry K.W."/>
            <person name="Grigoriev I.V."/>
            <person name="Nagy L."/>
            <person name="Hibbett D."/>
            <person name="Henrissat B."/>
            <person name="Matheny P.B."/>
            <person name="Labbe J."/>
            <person name="Martin F."/>
        </authorList>
    </citation>
    <scope>NUCLEOTIDE SEQUENCE</scope>
    <source>
        <strain evidence="1">FP105234-sp</strain>
    </source>
</reference>
<evidence type="ECO:0000313" key="1">
    <source>
        <dbReference type="EMBL" id="KAI0037299.1"/>
    </source>
</evidence>
<reference evidence="1" key="2">
    <citation type="journal article" date="2022" name="New Phytol.">
        <title>Evolutionary transition to the ectomycorrhizal habit in the genomes of a hyperdiverse lineage of mushroom-forming fungi.</title>
        <authorList>
            <person name="Looney B."/>
            <person name="Miyauchi S."/>
            <person name="Morin E."/>
            <person name="Drula E."/>
            <person name="Courty P.E."/>
            <person name="Kohler A."/>
            <person name="Kuo A."/>
            <person name="LaButti K."/>
            <person name="Pangilinan J."/>
            <person name="Lipzen A."/>
            <person name="Riley R."/>
            <person name="Andreopoulos W."/>
            <person name="He G."/>
            <person name="Johnson J."/>
            <person name="Nolan M."/>
            <person name="Tritt A."/>
            <person name="Barry K.W."/>
            <person name="Grigoriev I.V."/>
            <person name="Nagy L.G."/>
            <person name="Hibbett D."/>
            <person name="Henrissat B."/>
            <person name="Matheny P.B."/>
            <person name="Labbe J."/>
            <person name="Martin F.M."/>
        </authorList>
    </citation>
    <scope>NUCLEOTIDE SEQUENCE</scope>
    <source>
        <strain evidence="1">FP105234-sp</strain>
    </source>
</reference>
<comment type="caution">
    <text evidence="1">The sequence shown here is derived from an EMBL/GenBank/DDBJ whole genome shotgun (WGS) entry which is preliminary data.</text>
</comment>
<dbReference type="Proteomes" id="UP000814033">
    <property type="component" value="Unassembled WGS sequence"/>
</dbReference>
<evidence type="ECO:0000313" key="2">
    <source>
        <dbReference type="Proteomes" id="UP000814033"/>
    </source>
</evidence>
<protein>
    <submittedName>
        <fullName evidence="1">Uncharacterized protein</fullName>
    </submittedName>
</protein>
<feature type="non-terminal residue" evidence="1">
    <location>
        <position position="1"/>
    </location>
</feature>
<organism evidence="1 2">
    <name type="scientific">Auriscalpium vulgare</name>
    <dbReference type="NCBI Taxonomy" id="40419"/>
    <lineage>
        <taxon>Eukaryota</taxon>
        <taxon>Fungi</taxon>
        <taxon>Dikarya</taxon>
        <taxon>Basidiomycota</taxon>
        <taxon>Agaricomycotina</taxon>
        <taxon>Agaricomycetes</taxon>
        <taxon>Russulales</taxon>
        <taxon>Auriscalpiaceae</taxon>
        <taxon>Auriscalpium</taxon>
    </lineage>
</organism>
<dbReference type="EMBL" id="MU277120">
    <property type="protein sequence ID" value="KAI0037299.1"/>
    <property type="molecule type" value="Genomic_DNA"/>
</dbReference>
<keyword evidence="2" id="KW-1185">Reference proteome</keyword>
<name>A0ACB8QZI6_9AGAM</name>
<sequence>AEKLEEQGNVSFKAKCYGETVGLYTNAIELEPTESAYLTNCAAMHMALKKFSPTLDDCQQAATLQSAAPATMTLVRLERCQLALGAPTPAVSTRRGAAALAKGARSAHVQSRRYA</sequence>
<gene>
    <name evidence="1" type="ORF">FA95DRAFT_1507109</name>
</gene>
<proteinExistence type="predicted"/>
<accession>A0ACB8QZI6</accession>